<dbReference type="EMBL" id="BMVC01000008">
    <property type="protein sequence ID" value="GHC99400.1"/>
    <property type="molecule type" value="Genomic_DNA"/>
</dbReference>
<protein>
    <recommendedName>
        <fullName evidence="1">non-specific serine/threonine protein kinase</fullName>
        <ecNumber evidence="1">2.7.11.1</ecNumber>
    </recommendedName>
</protein>
<dbReference type="PANTHER" id="PTHR43671">
    <property type="entry name" value="SERINE/THREONINE-PROTEIN KINASE NEK"/>
    <property type="match status" value="1"/>
</dbReference>
<feature type="transmembrane region" description="Helical" evidence="7">
    <location>
        <begin position="201"/>
        <end position="222"/>
    </location>
</feature>
<accession>A0A918X012</accession>
<dbReference type="Pfam" id="PF00069">
    <property type="entry name" value="Pkinase"/>
    <property type="match status" value="1"/>
</dbReference>
<evidence type="ECO:0000256" key="1">
    <source>
        <dbReference type="ARBA" id="ARBA00012513"/>
    </source>
</evidence>
<dbReference type="AlphaFoldDB" id="A0A918X012"/>
<dbReference type="InterPro" id="IPR000719">
    <property type="entry name" value="Prot_kinase_dom"/>
</dbReference>
<keyword evidence="3" id="KW-0547">Nucleotide-binding</keyword>
<comment type="caution">
    <text evidence="9">The sequence shown here is derived from an EMBL/GenBank/DDBJ whole genome shotgun (WGS) entry which is preliminary data.</text>
</comment>
<evidence type="ECO:0000256" key="3">
    <source>
        <dbReference type="ARBA" id="ARBA00022741"/>
    </source>
</evidence>
<organism evidence="9 10">
    <name type="scientific">Streptomyces finlayi</name>
    <dbReference type="NCBI Taxonomy" id="67296"/>
    <lineage>
        <taxon>Bacteria</taxon>
        <taxon>Bacillati</taxon>
        <taxon>Actinomycetota</taxon>
        <taxon>Actinomycetes</taxon>
        <taxon>Kitasatosporales</taxon>
        <taxon>Streptomycetaceae</taxon>
        <taxon>Streptomyces</taxon>
    </lineage>
</organism>
<keyword evidence="2" id="KW-0808">Transferase</keyword>
<reference evidence="9" key="2">
    <citation type="submission" date="2020-09" db="EMBL/GenBank/DDBJ databases">
        <authorList>
            <person name="Sun Q."/>
            <person name="Ohkuma M."/>
        </authorList>
    </citation>
    <scope>NUCLEOTIDE SEQUENCE</scope>
    <source>
        <strain evidence="9">JCM 4637</strain>
    </source>
</reference>
<dbReference type="Proteomes" id="UP000638353">
    <property type="component" value="Unassembled WGS sequence"/>
</dbReference>
<dbReference type="SUPFAM" id="SSF56112">
    <property type="entry name" value="Protein kinase-like (PK-like)"/>
    <property type="match status" value="1"/>
</dbReference>
<feature type="domain" description="Protein kinase" evidence="8">
    <location>
        <begin position="1"/>
        <end position="96"/>
    </location>
</feature>
<gene>
    <name evidence="9" type="ORF">GCM10010334_42900</name>
</gene>
<evidence type="ECO:0000256" key="2">
    <source>
        <dbReference type="ARBA" id="ARBA00022679"/>
    </source>
</evidence>
<feature type="region of interest" description="Disordered" evidence="6">
    <location>
        <begin position="306"/>
        <end position="353"/>
    </location>
</feature>
<dbReference type="InterPro" id="IPR050660">
    <property type="entry name" value="NEK_Ser/Thr_kinase"/>
</dbReference>
<dbReference type="PROSITE" id="PS50011">
    <property type="entry name" value="PROTEIN_KINASE_DOM"/>
    <property type="match status" value="1"/>
</dbReference>
<dbReference type="GO" id="GO:0005524">
    <property type="term" value="F:ATP binding"/>
    <property type="evidence" value="ECO:0007669"/>
    <property type="project" value="UniProtKB-KW"/>
</dbReference>
<keyword evidence="7" id="KW-0472">Membrane</keyword>
<dbReference type="InterPro" id="IPR011009">
    <property type="entry name" value="Kinase-like_dom_sf"/>
</dbReference>
<evidence type="ECO:0000313" key="9">
    <source>
        <dbReference type="EMBL" id="GHC99400.1"/>
    </source>
</evidence>
<name>A0A918X012_9ACTN</name>
<dbReference type="EC" id="2.7.11.1" evidence="1"/>
<keyword evidence="4" id="KW-0418">Kinase</keyword>
<evidence type="ECO:0000256" key="4">
    <source>
        <dbReference type="ARBA" id="ARBA00022777"/>
    </source>
</evidence>
<reference evidence="9" key="1">
    <citation type="journal article" date="2014" name="Int. J. Syst. Evol. Microbiol.">
        <title>Complete genome sequence of Corynebacterium casei LMG S-19264T (=DSM 44701T), isolated from a smear-ripened cheese.</title>
        <authorList>
            <consortium name="US DOE Joint Genome Institute (JGI-PGF)"/>
            <person name="Walter F."/>
            <person name="Albersmeier A."/>
            <person name="Kalinowski J."/>
            <person name="Ruckert C."/>
        </authorList>
    </citation>
    <scope>NUCLEOTIDE SEQUENCE</scope>
    <source>
        <strain evidence="9">JCM 4637</strain>
    </source>
</reference>
<keyword evidence="7" id="KW-0812">Transmembrane</keyword>
<evidence type="ECO:0000256" key="6">
    <source>
        <dbReference type="SAM" id="MobiDB-lite"/>
    </source>
</evidence>
<sequence length="353" mass="37404">MSPEQVRGQDISTAADVFSLGSVLAYAATGRTPFGDGDSGIHALLFRIAYEEPDLTGIPESVADLVADCLAKDPAARPSTTQIAERTRIAPAGAWLPPSLLARVDRFAAQPVPATATREEIRPAPRPEVSAVRVSAPSAPSAPPTTPAPSATSASWAQESEAGAVLHSSPPTVDEVRVAPPAVRVAVVHRPTPTRRPRRRIATTLLGFAALAAAGFGFWFGIDSLWKARTAPTGSNANFSGSWVTEHSKNVPLFVLRLDVPESWAPTYRVDVMTATGDALCRGSAVATYESATRLKVSEFALSEVGSGPARSCGEPDSMHLSSEPDNTYGAIGSGRTADHLHRRGPRFRRRDR</sequence>
<feature type="region of interest" description="Disordered" evidence="6">
    <location>
        <begin position="114"/>
        <end position="173"/>
    </location>
</feature>
<feature type="compositionally biased region" description="Basic residues" evidence="6">
    <location>
        <begin position="341"/>
        <end position="353"/>
    </location>
</feature>
<dbReference type="Gene3D" id="1.10.510.10">
    <property type="entry name" value="Transferase(Phosphotransferase) domain 1"/>
    <property type="match status" value="1"/>
</dbReference>
<evidence type="ECO:0000313" key="10">
    <source>
        <dbReference type="Proteomes" id="UP000638353"/>
    </source>
</evidence>
<dbReference type="GO" id="GO:0004674">
    <property type="term" value="F:protein serine/threonine kinase activity"/>
    <property type="evidence" value="ECO:0007669"/>
    <property type="project" value="UniProtKB-EC"/>
</dbReference>
<evidence type="ECO:0000259" key="8">
    <source>
        <dbReference type="PROSITE" id="PS50011"/>
    </source>
</evidence>
<keyword evidence="7" id="KW-1133">Transmembrane helix</keyword>
<evidence type="ECO:0000256" key="5">
    <source>
        <dbReference type="ARBA" id="ARBA00022840"/>
    </source>
</evidence>
<dbReference type="PANTHER" id="PTHR43671:SF13">
    <property type="entry name" value="SERINE_THREONINE-PROTEIN KINASE NEK2"/>
    <property type="match status" value="1"/>
</dbReference>
<evidence type="ECO:0000256" key="7">
    <source>
        <dbReference type="SAM" id="Phobius"/>
    </source>
</evidence>
<keyword evidence="5" id="KW-0067">ATP-binding</keyword>
<proteinExistence type="predicted"/>